<comment type="caution">
    <text evidence="1">The sequence shown here is derived from an EMBL/GenBank/DDBJ whole genome shotgun (WGS) entry which is preliminary data.</text>
</comment>
<protein>
    <submittedName>
        <fullName evidence="1">Uncharacterized protein</fullName>
    </submittedName>
</protein>
<gene>
    <name evidence="1" type="ORF">EV702DRAFT_1036273</name>
</gene>
<dbReference type="EMBL" id="JABBWD010000090">
    <property type="protein sequence ID" value="KAG1767022.1"/>
    <property type="molecule type" value="Genomic_DNA"/>
</dbReference>
<name>A0A9P7CVY4_9AGAM</name>
<dbReference type="AlphaFoldDB" id="A0A9P7CVY4"/>
<dbReference type="Proteomes" id="UP000714275">
    <property type="component" value="Unassembled WGS sequence"/>
</dbReference>
<reference evidence="1" key="1">
    <citation type="journal article" date="2020" name="New Phytol.">
        <title>Comparative genomics reveals dynamic genome evolution in host specialist ectomycorrhizal fungi.</title>
        <authorList>
            <person name="Lofgren L.A."/>
            <person name="Nguyen N.H."/>
            <person name="Vilgalys R."/>
            <person name="Ruytinx J."/>
            <person name="Liao H.L."/>
            <person name="Branco S."/>
            <person name="Kuo A."/>
            <person name="LaButti K."/>
            <person name="Lipzen A."/>
            <person name="Andreopoulos W."/>
            <person name="Pangilinan J."/>
            <person name="Riley R."/>
            <person name="Hundley H."/>
            <person name="Na H."/>
            <person name="Barry K."/>
            <person name="Grigoriev I.V."/>
            <person name="Stajich J.E."/>
            <person name="Kennedy P.G."/>
        </authorList>
    </citation>
    <scope>NUCLEOTIDE SEQUENCE</scope>
    <source>
        <strain evidence="1">DOB743</strain>
    </source>
</reference>
<dbReference type="OrthoDB" id="128536at2759"/>
<proteinExistence type="predicted"/>
<evidence type="ECO:0000313" key="1">
    <source>
        <dbReference type="EMBL" id="KAG1767022.1"/>
    </source>
</evidence>
<accession>A0A9P7CVY4</accession>
<sequence length="171" mass="18841">MKLSYPCLSEANHNDLALALRIARHSSCASCDYCPGLRPPASVEVVLDDDVHQKSLLGDLTQYGSDEEDGPAYLETCICGHDVADHGSRLAALGREEFSRRARLATRLDELLQEADRQLDFNYADEDIDSLRQQMKMPVSMVSIASPSIRTSFISVLPATSLSCFRTIFSG</sequence>
<organism evidence="1 2">
    <name type="scientific">Suillus placidus</name>
    <dbReference type="NCBI Taxonomy" id="48579"/>
    <lineage>
        <taxon>Eukaryota</taxon>
        <taxon>Fungi</taxon>
        <taxon>Dikarya</taxon>
        <taxon>Basidiomycota</taxon>
        <taxon>Agaricomycotina</taxon>
        <taxon>Agaricomycetes</taxon>
        <taxon>Agaricomycetidae</taxon>
        <taxon>Boletales</taxon>
        <taxon>Suillineae</taxon>
        <taxon>Suillaceae</taxon>
        <taxon>Suillus</taxon>
    </lineage>
</organism>
<evidence type="ECO:0000313" key="2">
    <source>
        <dbReference type="Proteomes" id="UP000714275"/>
    </source>
</evidence>
<keyword evidence="2" id="KW-1185">Reference proteome</keyword>